<organism evidence="8 9">
    <name type="scientific">Candidatus Woesebacteria bacterium RIFCSPLOWO2_01_FULL_39_10b</name>
    <dbReference type="NCBI Taxonomy" id="1802517"/>
    <lineage>
        <taxon>Bacteria</taxon>
        <taxon>Candidatus Woeseibacteriota</taxon>
    </lineage>
</organism>
<dbReference type="EMBL" id="MGHD01000020">
    <property type="protein sequence ID" value="OGM59384.1"/>
    <property type="molecule type" value="Genomic_DNA"/>
</dbReference>
<keyword evidence="2" id="KW-0949">S-adenosyl-L-methionine</keyword>
<dbReference type="Proteomes" id="UP000176404">
    <property type="component" value="Unassembled WGS sequence"/>
</dbReference>
<dbReference type="InterPro" id="IPR023404">
    <property type="entry name" value="rSAM_horseshoe"/>
</dbReference>
<evidence type="ECO:0000259" key="6">
    <source>
        <dbReference type="PROSITE" id="PS51332"/>
    </source>
</evidence>
<dbReference type="GO" id="GO:0051539">
    <property type="term" value="F:4 iron, 4 sulfur cluster binding"/>
    <property type="evidence" value="ECO:0007669"/>
    <property type="project" value="UniProtKB-KW"/>
</dbReference>
<reference evidence="8 9" key="1">
    <citation type="journal article" date="2016" name="Nat. Commun.">
        <title>Thousands of microbial genomes shed light on interconnected biogeochemical processes in an aquifer system.</title>
        <authorList>
            <person name="Anantharaman K."/>
            <person name="Brown C.T."/>
            <person name="Hug L.A."/>
            <person name="Sharon I."/>
            <person name="Castelle C.J."/>
            <person name="Probst A.J."/>
            <person name="Thomas B.C."/>
            <person name="Singh A."/>
            <person name="Wilkins M.J."/>
            <person name="Karaoz U."/>
            <person name="Brodie E.L."/>
            <person name="Williams K.H."/>
            <person name="Hubbard S.S."/>
            <person name="Banfield J.F."/>
        </authorList>
    </citation>
    <scope>NUCLEOTIDE SEQUENCE [LARGE SCALE GENOMIC DNA]</scope>
</reference>
<evidence type="ECO:0000256" key="2">
    <source>
        <dbReference type="ARBA" id="ARBA00022691"/>
    </source>
</evidence>
<dbReference type="Gene3D" id="3.80.30.20">
    <property type="entry name" value="tm_1862 like domain"/>
    <property type="match status" value="1"/>
</dbReference>
<evidence type="ECO:0000256" key="4">
    <source>
        <dbReference type="ARBA" id="ARBA00023004"/>
    </source>
</evidence>
<proteinExistence type="predicted"/>
<accession>A0A1F8B5R3</accession>
<comment type="cofactor">
    <cofactor evidence="1">
        <name>[4Fe-4S] cluster</name>
        <dbReference type="ChEBI" id="CHEBI:49883"/>
    </cofactor>
</comment>
<dbReference type="SMART" id="SM00729">
    <property type="entry name" value="Elp3"/>
    <property type="match status" value="1"/>
</dbReference>
<evidence type="ECO:0000256" key="1">
    <source>
        <dbReference type="ARBA" id="ARBA00001966"/>
    </source>
</evidence>
<evidence type="ECO:0000256" key="5">
    <source>
        <dbReference type="ARBA" id="ARBA00023014"/>
    </source>
</evidence>
<dbReference type="InterPro" id="IPR058240">
    <property type="entry name" value="rSAM_sf"/>
</dbReference>
<keyword evidence="3" id="KW-0479">Metal-binding</keyword>
<dbReference type="Gene3D" id="3.40.50.280">
    <property type="entry name" value="Cobalamin-binding domain"/>
    <property type="match status" value="1"/>
</dbReference>
<name>A0A1F8B5R3_9BACT</name>
<dbReference type="SFLD" id="SFLDG01082">
    <property type="entry name" value="B12-binding_domain_containing"/>
    <property type="match status" value="1"/>
</dbReference>
<evidence type="ECO:0000256" key="3">
    <source>
        <dbReference type="ARBA" id="ARBA00022723"/>
    </source>
</evidence>
<dbReference type="PROSITE" id="PS51918">
    <property type="entry name" value="RADICAL_SAM"/>
    <property type="match status" value="1"/>
</dbReference>
<dbReference type="InterPro" id="IPR034466">
    <property type="entry name" value="Methyltransferase_Class_B"/>
</dbReference>
<keyword evidence="5" id="KW-0411">Iron-sulfur</keyword>
<comment type="caution">
    <text evidence="8">The sequence shown here is derived from an EMBL/GenBank/DDBJ whole genome shotgun (WGS) entry which is preliminary data.</text>
</comment>
<dbReference type="InterPro" id="IPR006158">
    <property type="entry name" value="Cobalamin-bd"/>
</dbReference>
<dbReference type="InterPro" id="IPR006638">
    <property type="entry name" value="Elp3/MiaA/NifB-like_rSAM"/>
</dbReference>
<evidence type="ECO:0000313" key="8">
    <source>
        <dbReference type="EMBL" id="OGM59384.1"/>
    </source>
</evidence>
<evidence type="ECO:0000313" key="9">
    <source>
        <dbReference type="Proteomes" id="UP000176404"/>
    </source>
</evidence>
<protein>
    <submittedName>
        <fullName evidence="8">Uncharacterized protein</fullName>
    </submittedName>
</protein>
<dbReference type="CDD" id="cd01335">
    <property type="entry name" value="Radical_SAM"/>
    <property type="match status" value="1"/>
</dbReference>
<dbReference type="PANTHER" id="PTHR43409">
    <property type="entry name" value="ANAEROBIC MAGNESIUM-PROTOPORPHYRIN IX MONOMETHYL ESTER CYCLASE-RELATED"/>
    <property type="match status" value="1"/>
</dbReference>
<dbReference type="SFLD" id="SFLDS00029">
    <property type="entry name" value="Radical_SAM"/>
    <property type="match status" value="1"/>
</dbReference>
<dbReference type="AlphaFoldDB" id="A0A1F8B5R3"/>
<dbReference type="GO" id="GO:0031419">
    <property type="term" value="F:cobalamin binding"/>
    <property type="evidence" value="ECO:0007669"/>
    <property type="project" value="InterPro"/>
</dbReference>
<dbReference type="InterPro" id="IPR051198">
    <property type="entry name" value="BchE-like"/>
</dbReference>
<dbReference type="PROSITE" id="PS51332">
    <property type="entry name" value="B12_BINDING"/>
    <property type="match status" value="1"/>
</dbReference>
<dbReference type="GO" id="GO:0046872">
    <property type="term" value="F:metal ion binding"/>
    <property type="evidence" value="ECO:0007669"/>
    <property type="project" value="UniProtKB-KW"/>
</dbReference>
<feature type="domain" description="Radical SAM core" evidence="7">
    <location>
        <begin position="170"/>
        <end position="394"/>
    </location>
</feature>
<dbReference type="SUPFAM" id="SSF102114">
    <property type="entry name" value="Radical SAM enzymes"/>
    <property type="match status" value="1"/>
</dbReference>
<dbReference type="SFLD" id="SFLDG01123">
    <property type="entry name" value="methyltransferase_(Class_B)"/>
    <property type="match status" value="1"/>
</dbReference>
<evidence type="ECO:0000259" key="7">
    <source>
        <dbReference type="PROSITE" id="PS51918"/>
    </source>
</evidence>
<feature type="domain" description="B12-binding" evidence="6">
    <location>
        <begin position="12"/>
        <end position="143"/>
    </location>
</feature>
<keyword evidence="4" id="KW-0408">Iron</keyword>
<dbReference type="GO" id="GO:0003824">
    <property type="term" value="F:catalytic activity"/>
    <property type="evidence" value="ECO:0007669"/>
    <property type="project" value="InterPro"/>
</dbReference>
<dbReference type="Pfam" id="PF04055">
    <property type="entry name" value="Radical_SAM"/>
    <property type="match status" value="1"/>
</dbReference>
<dbReference type="InterPro" id="IPR007197">
    <property type="entry name" value="rSAM"/>
</dbReference>
<sequence>MAAEREGVVIIHPPSKMLERERMVPPLGPLQLAADLESDGYEKVRVIDVGGDKLDLEPLMEAQAILLSATTPQYLEAREICRAVLQERGKKGLEYPTLAVGGAHATYMGSLLLKDGWDYVCVGEGDLVVTPLVEGRVASGLVLGGQVGDLNTLPMPAYHRIDISQYRRSQEHKPTIPIMTSKGCPHDCSFCSNEVWGRRVRFYKPDYVVGLIKKITQLGVEQVVFYDDDALINPGERLQRICKGIEPLDVTWRCNTHVNTIVNPRAQNLGVLEMVRDAGCRHISLGIDGVDDESLSYLRKGTTVARCKEAVRLVKEAGSYVKVFLIYIPRRGDIYAQKMIDFVKDTDPDFVQVSVLIPMPGSDMYSHPGEYGLNFRKSEVDRFYYCGPKGVSGDIGMLDEEDHHAIDYLYRWLSDWRESKPEMPI</sequence>
<dbReference type="STRING" id="1802517.A2892_03465"/>
<gene>
    <name evidence="8" type="ORF">A2892_03465</name>
</gene>
<dbReference type="Pfam" id="PF02310">
    <property type="entry name" value="B12-binding"/>
    <property type="match status" value="1"/>
</dbReference>